<dbReference type="Pfam" id="PF10116">
    <property type="entry name" value="Host_attach"/>
    <property type="match status" value="1"/>
</dbReference>
<feature type="compositionally biased region" description="Basic and acidic residues" evidence="1">
    <location>
        <begin position="35"/>
        <end position="50"/>
    </location>
</feature>
<accession>A0A2U8FS57</accession>
<feature type="region of interest" description="Disordered" evidence="1">
    <location>
        <begin position="33"/>
        <end position="68"/>
    </location>
</feature>
<reference evidence="2 3" key="1">
    <citation type="submission" date="2018-05" db="EMBL/GenBank/DDBJ databases">
        <title>complete genome sequence of Aquabacterium olei NBRC 110486.</title>
        <authorList>
            <person name="Tang B."/>
            <person name="Chang J."/>
            <person name="Zhang L."/>
            <person name="Yang H."/>
        </authorList>
    </citation>
    <scope>NUCLEOTIDE SEQUENCE [LARGE SCALE GENOMIC DNA]</scope>
    <source>
        <strain evidence="2 3">NBRC 110486</strain>
    </source>
</reference>
<dbReference type="KEGG" id="aon:DEH84_06410"/>
<dbReference type="Proteomes" id="UP000244892">
    <property type="component" value="Chromosome"/>
</dbReference>
<dbReference type="AlphaFoldDB" id="A0A2U8FS57"/>
<name>A0A2U8FS57_9BURK</name>
<proteinExistence type="predicted"/>
<evidence type="ECO:0000256" key="1">
    <source>
        <dbReference type="SAM" id="MobiDB-lite"/>
    </source>
</evidence>
<keyword evidence="3" id="KW-1185">Reference proteome</keyword>
<dbReference type="EMBL" id="CP029210">
    <property type="protein sequence ID" value="AWI53106.1"/>
    <property type="molecule type" value="Genomic_DNA"/>
</dbReference>
<evidence type="ECO:0000313" key="2">
    <source>
        <dbReference type="EMBL" id="AWI53106.1"/>
    </source>
</evidence>
<protein>
    <submittedName>
        <fullName evidence="2">Host attachment protein</fullName>
    </submittedName>
</protein>
<gene>
    <name evidence="2" type="ORF">DEH84_06410</name>
</gene>
<dbReference type="OrthoDB" id="329419at2"/>
<sequence length="142" mass="15561">MPTTWVVVADEAIARIMQQRPEDKGLDAVEELTDPDAHARESDLRRDAFGRRGMTVTASAGDGEKHKEADAFATDVAGVLDKALQQGRYTRLILIAAPRFLGLLRKAVSPGVAAVIERELDKDLVHETHEELAARLRPTPPT</sequence>
<dbReference type="RefSeq" id="WP_109035819.1">
    <property type="nucleotide sequence ID" value="NZ_CP029210.1"/>
</dbReference>
<dbReference type="InterPro" id="IPR019291">
    <property type="entry name" value="Host_attachment_protein"/>
</dbReference>
<evidence type="ECO:0000313" key="3">
    <source>
        <dbReference type="Proteomes" id="UP000244892"/>
    </source>
</evidence>
<organism evidence="2 3">
    <name type="scientific">Aquabacterium olei</name>
    <dbReference type="NCBI Taxonomy" id="1296669"/>
    <lineage>
        <taxon>Bacteria</taxon>
        <taxon>Pseudomonadati</taxon>
        <taxon>Pseudomonadota</taxon>
        <taxon>Betaproteobacteria</taxon>
        <taxon>Burkholderiales</taxon>
        <taxon>Aquabacterium</taxon>
    </lineage>
</organism>